<evidence type="ECO:0000313" key="1">
    <source>
        <dbReference type="EMBL" id="ACU62348.1"/>
    </source>
</evidence>
<evidence type="ECO:0008006" key="3">
    <source>
        <dbReference type="Google" id="ProtNLM"/>
    </source>
</evidence>
<dbReference type="OrthoDB" id="6658153at2"/>
<dbReference type="EMBL" id="CP001699">
    <property type="protein sequence ID" value="ACU62348.1"/>
    <property type="molecule type" value="Genomic_DNA"/>
</dbReference>
<gene>
    <name evidence="1" type="ordered locus">Cpin_4915</name>
</gene>
<dbReference type="KEGG" id="cpi:Cpin_4915"/>
<dbReference type="InterPro" id="IPR013783">
    <property type="entry name" value="Ig-like_fold"/>
</dbReference>
<dbReference type="InterPro" id="IPR008962">
    <property type="entry name" value="PapD-like_sf"/>
</dbReference>
<dbReference type="SUPFAM" id="SSF49354">
    <property type="entry name" value="PapD-like"/>
    <property type="match status" value="1"/>
</dbReference>
<reference evidence="2" key="1">
    <citation type="submission" date="2009-08" db="EMBL/GenBank/DDBJ databases">
        <title>The complete genome of Chitinophaga pinensis DSM 2588.</title>
        <authorList>
            <consortium name="US DOE Joint Genome Institute (JGI-PGF)"/>
            <person name="Lucas S."/>
            <person name="Copeland A."/>
            <person name="Lapidus A."/>
            <person name="Glavina del Rio T."/>
            <person name="Dalin E."/>
            <person name="Tice H."/>
            <person name="Bruce D."/>
            <person name="Goodwin L."/>
            <person name="Pitluck S."/>
            <person name="Kyrpides N."/>
            <person name="Mavromatis K."/>
            <person name="Ivanova N."/>
            <person name="Mikhailova N."/>
            <person name="Sims D."/>
            <person name="Meinche L."/>
            <person name="Brettin T."/>
            <person name="Detter J.C."/>
            <person name="Han C."/>
            <person name="Larimer F."/>
            <person name="Land M."/>
            <person name="Hauser L."/>
            <person name="Markowitz V."/>
            <person name="Cheng J.-F."/>
            <person name="Hugenholtz P."/>
            <person name="Woyke T."/>
            <person name="Wu D."/>
            <person name="Spring S."/>
            <person name="Klenk H.-P."/>
            <person name="Eisen J.A."/>
        </authorList>
    </citation>
    <scope>NUCLEOTIDE SEQUENCE [LARGE SCALE GENOMIC DNA]</scope>
    <source>
        <strain evidence="2">ATCC 43595 / DSM 2588 / LMG 13176 / NBRC 15968 / NCIMB 11800 / UQM 2034</strain>
    </source>
</reference>
<dbReference type="RefSeq" id="WP_012792516.1">
    <property type="nucleotide sequence ID" value="NC_013132.1"/>
</dbReference>
<sequence>MRIIHLLTFITLLLFPLLSSAQGNLLITPMRVIFDGQKRIQELNLANTGQDTARYLISIIEIRMNSNGTFDKITEPDSGQLFASSFLRFFPKSVTLAPGEAQLVKVQLIKTGQLQAGEYRSHIYFRAVPDPKVQGEPIKLKDSSSISVSLTPVFGISIPVIIRTGPSDAQVNLTDISLRTPENAPAHLNMVVRRSGNHSVYGDINIDYVSEKGKIITVASVKGLAVYTPNVFRQFQLELDNKPGIDYHNGKLRISYIKPSKDAVPDPMAQTELQLH</sequence>
<dbReference type="Gene3D" id="2.60.40.10">
    <property type="entry name" value="Immunoglobulins"/>
    <property type="match status" value="1"/>
</dbReference>
<reference evidence="1 2" key="2">
    <citation type="journal article" date="2010" name="Stand. Genomic Sci.">
        <title>Complete genome sequence of Chitinophaga pinensis type strain (UQM 2034).</title>
        <authorList>
            <person name="Glavina Del Rio T."/>
            <person name="Abt B."/>
            <person name="Spring S."/>
            <person name="Lapidus A."/>
            <person name="Nolan M."/>
            <person name="Tice H."/>
            <person name="Copeland A."/>
            <person name="Cheng J.F."/>
            <person name="Chen F."/>
            <person name="Bruce D."/>
            <person name="Goodwin L."/>
            <person name="Pitluck S."/>
            <person name="Ivanova N."/>
            <person name="Mavromatis K."/>
            <person name="Mikhailova N."/>
            <person name="Pati A."/>
            <person name="Chen A."/>
            <person name="Palaniappan K."/>
            <person name="Land M."/>
            <person name="Hauser L."/>
            <person name="Chang Y.J."/>
            <person name="Jeffries C.D."/>
            <person name="Chain P."/>
            <person name="Saunders E."/>
            <person name="Detter J.C."/>
            <person name="Brettin T."/>
            <person name="Rohde M."/>
            <person name="Goker M."/>
            <person name="Bristow J."/>
            <person name="Eisen J.A."/>
            <person name="Markowitz V."/>
            <person name="Hugenholtz P."/>
            <person name="Kyrpides N.C."/>
            <person name="Klenk H.P."/>
            <person name="Lucas S."/>
        </authorList>
    </citation>
    <scope>NUCLEOTIDE SEQUENCE [LARGE SCALE GENOMIC DNA]</scope>
    <source>
        <strain evidence="2">ATCC 43595 / DSM 2588 / LMG 13176 / NBRC 15968 / NCIMB 11800 / UQM 2034</strain>
    </source>
</reference>
<name>A0A979G813_CHIPD</name>
<dbReference type="AlphaFoldDB" id="A0A979G813"/>
<protein>
    <recommendedName>
        <fullName evidence="3">Molecular chaperone</fullName>
    </recommendedName>
</protein>
<accession>A0A979G813</accession>
<dbReference type="Proteomes" id="UP000002215">
    <property type="component" value="Chromosome"/>
</dbReference>
<proteinExistence type="predicted"/>
<organism evidence="1 2">
    <name type="scientific">Chitinophaga pinensis (strain ATCC 43595 / DSM 2588 / LMG 13176 / NBRC 15968 / NCIMB 11800 / UQM 2034)</name>
    <dbReference type="NCBI Taxonomy" id="485918"/>
    <lineage>
        <taxon>Bacteria</taxon>
        <taxon>Pseudomonadati</taxon>
        <taxon>Bacteroidota</taxon>
        <taxon>Chitinophagia</taxon>
        <taxon>Chitinophagales</taxon>
        <taxon>Chitinophagaceae</taxon>
        <taxon>Chitinophaga</taxon>
    </lineage>
</organism>
<evidence type="ECO:0000313" key="2">
    <source>
        <dbReference type="Proteomes" id="UP000002215"/>
    </source>
</evidence>